<evidence type="ECO:0000256" key="4">
    <source>
        <dbReference type="ARBA" id="ARBA00022691"/>
    </source>
</evidence>
<keyword evidence="5 6" id="KW-0819">tRNA processing</keyword>
<feature type="binding site" evidence="6 7">
    <location>
        <position position="101"/>
    </location>
    <ligand>
        <name>S-adenosyl-L-methionine</name>
        <dbReference type="ChEBI" id="CHEBI:59789"/>
    </ligand>
</feature>
<evidence type="ECO:0000313" key="12">
    <source>
        <dbReference type="Proteomes" id="UP001527202"/>
    </source>
</evidence>
<keyword evidence="2 6" id="KW-0489">Methyltransferase</keyword>
<feature type="binding site" evidence="6 7">
    <location>
        <position position="122"/>
    </location>
    <ligand>
        <name>S-adenosyl-L-methionine</name>
        <dbReference type="ChEBI" id="CHEBI:59789"/>
    </ligand>
</feature>
<dbReference type="InterPro" id="IPR016914">
    <property type="entry name" value="TrmL"/>
</dbReference>
<evidence type="ECO:0000313" key="11">
    <source>
        <dbReference type="Proteomes" id="UP000288943"/>
    </source>
</evidence>
<gene>
    <name evidence="10" type="primary">trmL</name>
    <name evidence="9" type="ORF">M5X16_08110</name>
    <name evidence="10" type="ORF">PC41400_07350</name>
</gene>
<feature type="domain" description="tRNA/rRNA methyltransferase SpoU type" evidence="8">
    <location>
        <begin position="3"/>
        <end position="142"/>
    </location>
</feature>
<evidence type="ECO:0000259" key="8">
    <source>
        <dbReference type="Pfam" id="PF00588"/>
    </source>
</evidence>
<evidence type="ECO:0000256" key="1">
    <source>
        <dbReference type="ARBA" id="ARBA00022490"/>
    </source>
</evidence>
<dbReference type="CDD" id="cd18094">
    <property type="entry name" value="SpoU-like_TrmL"/>
    <property type="match status" value="1"/>
</dbReference>
<dbReference type="OrthoDB" id="9789043at2"/>
<organism evidence="10 11">
    <name type="scientific">Paenibacillus chitinolyticus</name>
    <dbReference type="NCBI Taxonomy" id="79263"/>
    <lineage>
        <taxon>Bacteria</taxon>
        <taxon>Bacillati</taxon>
        <taxon>Bacillota</taxon>
        <taxon>Bacilli</taxon>
        <taxon>Bacillales</taxon>
        <taxon>Paenibacillaceae</taxon>
        <taxon>Paenibacillus</taxon>
    </lineage>
</organism>
<reference evidence="10 11" key="1">
    <citation type="submission" date="2018-01" db="EMBL/GenBank/DDBJ databases">
        <title>The whole genome sequencing and assembly of Paenibacillus chitinolyticus KCCM 41400 strain.</title>
        <authorList>
            <person name="Kim J.-Y."/>
            <person name="Park M.-K."/>
            <person name="Lee Y.-J."/>
            <person name="Yi H."/>
            <person name="Bahn Y.-S."/>
            <person name="Kim J.F."/>
            <person name="Lee D.-W."/>
        </authorList>
    </citation>
    <scope>NUCLEOTIDE SEQUENCE [LARGE SCALE GENOMIC DNA]</scope>
    <source>
        <strain evidence="10 11">KCCM 41400</strain>
    </source>
</reference>
<feature type="binding site" evidence="6 7">
    <location>
        <position position="130"/>
    </location>
    <ligand>
        <name>S-adenosyl-L-methionine</name>
        <dbReference type="ChEBI" id="CHEBI:59789"/>
    </ligand>
</feature>
<dbReference type="KEGG" id="pchi:PC41400_07350"/>
<comment type="catalytic activity">
    <reaction evidence="6">
        <text>cytidine(34) in tRNA + S-adenosyl-L-methionine = 2'-O-methylcytidine(34) in tRNA + S-adenosyl-L-homocysteine + H(+)</text>
        <dbReference type="Rhea" id="RHEA:43084"/>
        <dbReference type="Rhea" id="RHEA-COMP:10331"/>
        <dbReference type="Rhea" id="RHEA-COMP:10332"/>
        <dbReference type="ChEBI" id="CHEBI:15378"/>
        <dbReference type="ChEBI" id="CHEBI:57856"/>
        <dbReference type="ChEBI" id="CHEBI:59789"/>
        <dbReference type="ChEBI" id="CHEBI:74495"/>
        <dbReference type="ChEBI" id="CHEBI:82748"/>
        <dbReference type="EC" id="2.1.1.207"/>
    </reaction>
</comment>
<dbReference type="EMBL" id="JAMDMJ010000008">
    <property type="protein sequence ID" value="MCY9595734.1"/>
    <property type="molecule type" value="Genomic_DNA"/>
</dbReference>
<keyword evidence="12" id="KW-1185">Reference proteome</keyword>
<dbReference type="InterPro" id="IPR001537">
    <property type="entry name" value="SpoU_MeTrfase"/>
</dbReference>
<dbReference type="GO" id="GO:0042802">
    <property type="term" value="F:identical protein binding"/>
    <property type="evidence" value="ECO:0007669"/>
    <property type="project" value="UniProtKB-ARBA"/>
</dbReference>
<dbReference type="GO" id="GO:0008175">
    <property type="term" value="F:tRNA methyltransferase activity"/>
    <property type="evidence" value="ECO:0007669"/>
    <property type="project" value="UniProtKB-UniRule"/>
</dbReference>
<reference evidence="9 12" key="2">
    <citation type="submission" date="2022-05" db="EMBL/GenBank/DDBJ databases">
        <title>Genome Sequencing of Bee-Associated Microbes.</title>
        <authorList>
            <person name="Dunlap C."/>
        </authorList>
    </citation>
    <scope>NUCLEOTIDE SEQUENCE [LARGE SCALE GENOMIC DNA]</scope>
    <source>
        <strain evidence="9 12">NRRL B-23120</strain>
    </source>
</reference>
<evidence type="ECO:0000313" key="9">
    <source>
        <dbReference type="EMBL" id="MCY9595734.1"/>
    </source>
</evidence>
<dbReference type="PANTHER" id="PTHR42971">
    <property type="entry name" value="TRNA (CYTIDINE(34)-2'-O)-METHYLTRANSFERASE"/>
    <property type="match status" value="1"/>
</dbReference>
<dbReference type="EMBL" id="CP026520">
    <property type="protein sequence ID" value="QAV17488.1"/>
    <property type="molecule type" value="Genomic_DNA"/>
</dbReference>
<name>A0A410WSX5_9BACL</name>
<dbReference type="GO" id="GO:0003723">
    <property type="term" value="F:RNA binding"/>
    <property type="evidence" value="ECO:0007669"/>
    <property type="project" value="InterPro"/>
</dbReference>
<comment type="subcellular location">
    <subcellularLocation>
        <location evidence="6">Cytoplasm</location>
    </subcellularLocation>
</comment>
<proteinExistence type="inferred from homology"/>
<dbReference type="Proteomes" id="UP000288943">
    <property type="component" value="Chromosome"/>
</dbReference>
<comment type="catalytic activity">
    <reaction evidence="6">
        <text>5-carboxymethylaminomethyluridine(34) in tRNA(Leu) + S-adenosyl-L-methionine = 5-carboxymethylaminomethyl-2'-O-methyluridine(34) in tRNA(Leu) + S-adenosyl-L-homocysteine + H(+)</text>
        <dbReference type="Rhea" id="RHEA:43088"/>
        <dbReference type="Rhea" id="RHEA-COMP:10333"/>
        <dbReference type="Rhea" id="RHEA-COMP:10334"/>
        <dbReference type="ChEBI" id="CHEBI:15378"/>
        <dbReference type="ChEBI" id="CHEBI:57856"/>
        <dbReference type="ChEBI" id="CHEBI:59789"/>
        <dbReference type="ChEBI" id="CHEBI:74508"/>
        <dbReference type="ChEBI" id="CHEBI:74511"/>
        <dbReference type="EC" id="2.1.1.207"/>
    </reaction>
</comment>
<dbReference type="Pfam" id="PF00588">
    <property type="entry name" value="SpoU_methylase"/>
    <property type="match status" value="1"/>
</dbReference>
<dbReference type="GO" id="GO:0002130">
    <property type="term" value="P:wobble position ribose methylation"/>
    <property type="evidence" value="ECO:0007669"/>
    <property type="project" value="TreeGrafter"/>
</dbReference>
<dbReference type="Proteomes" id="UP001527202">
    <property type="component" value="Unassembled WGS sequence"/>
</dbReference>
<dbReference type="RefSeq" id="WP_042229308.1">
    <property type="nucleotide sequence ID" value="NZ_CP026520.1"/>
</dbReference>
<dbReference type="PANTHER" id="PTHR42971:SF1">
    <property type="entry name" value="TRNA (CYTIDINE(34)-2'-O)-METHYLTRANSFERASE"/>
    <property type="match status" value="1"/>
</dbReference>
<dbReference type="GeneID" id="95374633"/>
<dbReference type="Gene3D" id="3.40.1280.10">
    <property type="match status" value="1"/>
</dbReference>
<evidence type="ECO:0000256" key="2">
    <source>
        <dbReference type="ARBA" id="ARBA00022603"/>
    </source>
</evidence>
<evidence type="ECO:0000256" key="6">
    <source>
        <dbReference type="HAMAP-Rule" id="MF_01885"/>
    </source>
</evidence>
<accession>A0A410WSX5</accession>
<evidence type="ECO:0000256" key="7">
    <source>
        <dbReference type="PIRSR" id="PIRSR029256-1"/>
    </source>
</evidence>
<dbReference type="FunFam" id="3.40.1280.10:FF:000002">
    <property type="entry name" value="Peptidylprolyl isomerase"/>
    <property type="match status" value="1"/>
</dbReference>
<dbReference type="GO" id="GO:0005737">
    <property type="term" value="C:cytoplasm"/>
    <property type="evidence" value="ECO:0007669"/>
    <property type="project" value="UniProtKB-SubCell"/>
</dbReference>
<comment type="caution">
    <text evidence="6">Lacks conserved residue(s) required for the propagation of feature annotation.</text>
</comment>
<keyword evidence="4 6" id="KW-0949">S-adenosyl-L-methionine</keyword>
<comment type="similarity">
    <text evidence="6">Belongs to the class IV-like SAM-binding methyltransferase superfamily. RNA methyltransferase TrmH family. TrmL subfamily.</text>
</comment>
<dbReference type="HAMAP" id="MF_01885">
    <property type="entry name" value="tRNA_methyltr_TrmL"/>
    <property type="match status" value="1"/>
</dbReference>
<protein>
    <recommendedName>
        <fullName evidence="6">Putative tRNA (cytidine(34)-2'-O)-methyltransferase</fullName>
        <ecNumber evidence="6">2.1.1.207</ecNumber>
    </recommendedName>
    <alternativeName>
        <fullName evidence="6">tRNA (cytidine/uridine-2'-O-)-methyltransferase</fullName>
    </alternativeName>
</protein>
<evidence type="ECO:0000256" key="5">
    <source>
        <dbReference type="ARBA" id="ARBA00022694"/>
    </source>
</evidence>
<dbReference type="NCBIfam" id="TIGR00185">
    <property type="entry name" value="tRNA_yibK_trmL"/>
    <property type="match status" value="1"/>
</dbReference>
<dbReference type="GO" id="GO:0008757">
    <property type="term" value="F:S-adenosylmethionine-dependent methyltransferase activity"/>
    <property type="evidence" value="ECO:0007669"/>
    <property type="project" value="UniProtKB-UniRule"/>
</dbReference>
<dbReference type="AlphaFoldDB" id="A0A410WSX5"/>
<dbReference type="InterPro" id="IPR029026">
    <property type="entry name" value="tRNA_m1G_MTases_N"/>
</dbReference>
<dbReference type="InterPro" id="IPR029028">
    <property type="entry name" value="Alpha/beta_knot_MTases"/>
</dbReference>
<keyword evidence="1 6" id="KW-0963">Cytoplasm</keyword>
<evidence type="ECO:0000256" key="3">
    <source>
        <dbReference type="ARBA" id="ARBA00022679"/>
    </source>
</evidence>
<dbReference type="SUPFAM" id="SSF75217">
    <property type="entry name" value="alpha/beta knot"/>
    <property type="match status" value="1"/>
</dbReference>
<evidence type="ECO:0000313" key="10">
    <source>
        <dbReference type="EMBL" id="QAV17488.1"/>
    </source>
</evidence>
<keyword evidence="3 6" id="KW-0808">Transferase</keyword>
<dbReference type="EC" id="2.1.1.207" evidence="6"/>
<comment type="function">
    <text evidence="6">Could methylate the ribose at the nucleotide 34 wobble position in tRNA.</text>
</comment>
<sequence length="154" mass="17529">MAFHIVLVEPEIPANTGNISRTCAATGTYLHLVRPLGFSTDDKTLKRAGLDYWHSVKLEYHDSFDEVKEKYAGSRFFFATTKTDKRYTDFEFRDGDFFVFGRETKGLPPEILEAHPGQTMRMPMSDAVRSLNLSNSAAIILFEALRQNDFPGLR</sequence>
<dbReference type="PIRSF" id="PIRSF029256">
    <property type="entry name" value="SpoU_TrmH_prd"/>
    <property type="match status" value="1"/>
</dbReference>